<dbReference type="AlphaFoldDB" id="A0AAN8WQE7"/>
<evidence type="ECO:0000256" key="1">
    <source>
        <dbReference type="SAM" id="MobiDB-lite"/>
    </source>
</evidence>
<dbReference type="EMBL" id="JAXCGZ010016999">
    <property type="protein sequence ID" value="KAK7069212.1"/>
    <property type="molecule type" value="Genomic_DNA"/>
</dbReference>
<evidence type="ECO:0000313" key="2">
    <source>
        <dbReference type="EMBL" id="KAK7069212.1"/>
    </source>
</evidence>
<sequence length="689" mass="77460">MDESLPTDFLTVLQILLWKRQRDLINARQGRSLGPRLYGSRALMLRFSLKNIKHYVAILLHSRYKSTSQPASVYSWRVQATDSIFILPLHKRTSQPASLYSLASLSNLETPILNLPLHKRKYAGILELESYGYAPLDVDSVLEVVDSVLEVTSVEGRDEVLELGKEEFLWLCELVSLGDIVSSLYGIVREVVDSVLEVTSVEGRDEVLELGKEEFLWLCELVSVADPVSSLGGLQFHPRIIESTSHEGLSGSQVLHFLLWTMNGKESHDVDAENIHLHRGGEHESEEQSKVQLHLQQQESINHLEEIRVQGHDRLHQVLPLQNDIQQGHEGPKEPGGQVRRPGCRSKSGIGPPPRPFKKARYAWEIKNYEHTLSNMAQNIGECSADIQDESQDSQSSDVNSEGSQEDGVLDHREGLLQESLDRATFIDSRSRGRVDLMPPIMPAPYPTTYGMMTAPIPPDGTLRPSDCFREHQQIPPDPDAGILRWHTRQLCRSIFDNTVNRMLENMGFSPVTERNQGIHPLLVLSLSDDEEREAEEAQQRALENEALTAAMHHKGLFLPTYSYDALESGGTTTDYDSSDDDSDLGEDPVPDDLSHEAHLHMTHMINRPLPRVPVIPAAMPIIPTMPSDHITPLITHPVSPIPVPNQQSQEPVCDLDEQACDSATLRKDTQNDIEDEEGERRRRKKNLL</sequence>
<feature type="region of interest" description="Disordered" evidence="1">
    <location>
        <begin position="635"/>
        <end position="654"/>
    </location>
</feature>
<protein>
    <submittedName>
        <fullName evidence="2">Uncharacterized protein</fullName>
    </submittedName>
</protein>
<feature type="region of interest" description="Disordered" evidence="1">
    <location>
        <begin position="570"/>
        <end position="594"/>
    </location>
</feature>
<feature type="region of interest" description="Disordered" evidence="1">
    <location>
        <begin position="387"/>
        <end position="409"/>
    </location>
</feature>
<dbReference type="Proteomes" id="UP001381693">
    <property type="component" value="Unassembled WGS sequence"/>
</dbReference>
<feature type="compositionally biased region" description="Acidic residues" evidence="1">
    <location>
        <begin position="577"/>
        <end position="591"/>
    </location>
</feature>
<reference evidence="2 3" key="1">
    <citation type="submission" date="2023-11" db="EMBL/GenBank/DDBJ databases">
        <title>Halocaridina rubra genome assembly.</title>
        <authorList>
            <person name="Smith C."/>
        </authorList>
    </citation>
    <scope>NUCLEOTIDE SEQUENCE [LARGE SCALE GENOMIC DNA]</scope>
    <source>
        <strain evidence="2">EP-1</strain>
        <tissue evidence="2">Whole</tissue>
    </source>
</reference>
<gene>
    <name evidence="2" type="ORF">SK128_000142</name>
</gene>
<comment type="caution">
    <text evidence="2">The sequence shown here is derived from an EMBL/GenBank/DDBJ whole genome shotgun (WGS) entry which is preliminary data.</text>
</comment>
<name>A0AAN8WQE7_HALRR</name>
<feature type="region of interest" description="Disordered" evidence="1">
    <location>
        <begin position="323"/>
        <end position="357"/>
    </location>
</feature>
<proteinExistence type="predicted"/>
<feature type="region of interest" description="Disordered" evidence="1">
    <location>
        <begin position="664"/>
        <end position="689"/>
    </location>
</feature>
<keyword evidence="3" id="KW-1185">Reference proteome</keyword>
<evidence type="ECO:0000313" key="3">
    <source>
        <dbReference type="Proteomes" id="UP001381693"/>
    </source>
</evidence>
<accession>A0AAN8WQE7</accession>
<organism evidence="2 3">
    <name type="scientific">Halocaridina rubra</name>
    <name type="common">Hawaiian red shrimp</name>
    <dbReference type="NCBI Taxonomy" id="373956"/>
    <lineage>
        <taxon>Eukaryota</taxon>
        <taxon>Metazoa</taxon>
        <taxon>Ecdysozoa</taxon>
        <taxon>Arthropoda</taxon>
        <taxon>Crustacea</taxon>
        <taxon>Multicrustacea</taxon>
        <taxon>Malacostraca</taxon>
        <taxon>Eumalacostraca</taxon>
        <taxon>Eucarida</taxon>
        <taxon>Decapoda</taxon>
        <taxon>Pleocyemata</taxon>
        <taxon>Caridea</taxon>
        <taxon>Atyoidea</taxon>
        <taxon>Atyidae</taxon>
        <taxon>Halocaridina</taxon>
    </lineage>
</organism>